<gene>
    <name evidence="7" type="ORF">L0M14_18290</name>
</gene>
<dbReference type="Gene3D" id="1.10.10.60">
    <property type="entry name" value="Homeodomain-like"/>
    <property type="match status" value="1"/>
</dbReference>
<organism evidence="7 8">
    <name type="scientific">Paenibacillus hexagrammi</name>
    <dbReference type="NCBI Taxonomy" id="2908839"/>
    <lineage>
        <taxon>Bacteria</taxon>
        <taxon>Bacillati</taxon>
        <taxon>Bacillota</taxon>
        <taxon>Bacilli</taxon>
        <taxon>Bacillales</taxon>
        <taxon>Paenibacillaceae</taxon>
        <taxon>Paenibacillus</taxon>
    </lineage>
</organism>
<keyword evidence="4" id="KW-0804">Transcription</keyword>
<dbReference type="RefSeq" id="WP_235118065.1">
    <property type="nucleotide sequence ID" value="NZ_CP090978.1"/>
</dbReference>
<dbReference type="PANTHER" id="PTHR47506:SF6">
    <property type="entry name" value="HTH-TYPE TRANSCRIPTIONAL REPRESSOR NEMR"/>
    <property type="match status" value="1"/>
</dbReference>
<name>A0ABY3SF64_9BACL</name>
<evidence type="ECO:0000259" key="6">
    <source>
        <dbReference type="PROSITE" id="PS50977"/>
    </source>
</evidence>
<dbReference type="PANTHER" id="PTHR47506">
    <property type="entry name" value="TRANSCRIPTIONAL REGULATORY PROTEIN"/>
    <property type="match status" value="1"/>
</dbReference>
<evidence type="ECO:0000256" key="5">
    <source>
        <dbReference type="PROSITE-ProRule" id="PRU00335"/>
    </source>
</evidence>
<sequence length="210" mass="24488">MPKVTEAYKQQKRDAILEGALDCFSGKGYAGTTIDDIAIHLGVSKGSIYTYFQSKEDIYIRLMEKRMNTMVNSFKTKFQAHESATEKLNYMFQRFIDQPLEDLRRLLKFHLEFTIHSSRNEDMQAQMDGNNQKALGMILEVIREGMESGEFRQELDAGIVTSLFWAVRDGIALHFLSDGTKDQFNRLIHEWKEMLFRYINMSYAPRGNTW</sequence>
<keyword evidence="1" id="KW-0678">Repressor</keyword>
<proteinExistence type="predicted"/>
<evidence type="ECO:0000256" key="1">
    <source>
        <dbReference type="ARBA" id="ARBA00022491"/>
    </source>
</evidence>
<dbReference type="InterPro" id="IPR009057">
    <property type="entry name" value="Homeodomain-like_sf"/>
</dbReference>
<dbReference type="PROSITE" id="PS01081">
    <property type="entry name" value="HTH_TETR_1"/>
    <property type="match status" value="1"/>
</dbReference>
<dbReference type="Pfam" id="PF00440">
    <property type="entry name" value="TetR_N"/>
    <property type="match status" value="1"/>
</dbReference>
<evidence type="ECO:0000256" key="4">
    <source>
        <dbReference type="ARBA" id="ARBA00023163"/>
    </source>
</evidence>
<feature type="domain" description="HTH tetR-type" evidence="6">
    <location>
        <begin position="10"/>
        <end position="70"/>
    </location>
</feature>
<evidence type="ECO:0000313" key="8">
    <source>
        <dbReference type="Proteomes" id="UP001649230"/>
    </source>
</evidence>
<dbReference type="InterPro" id="IPR023772">
    <property type="entry name" value="DNA-bd_HTH_TetR-type_CS"/>
</dbReference>
<reference evidence="7 8" key="1">
    <citation type="journal article" date="2024" name="Int. J. Syst. Evol. Microbiol.">
        <title>Paenibacillus hexagrammi sp. nov., a novel bacterium isolated from the gut content of Hexagrammos agrammus.</title>
        <authorList>
            <person name="Jung H.K."/>
            <person name="Kim D.G."/>
            <person name="Zin H."/>
            <person name="Park J."/>
            <person name="Jung H."/>
            <person name="Kim Y.O."/>
            <person name="Kong H.J."/>
            <person name="Kim J.W."/>
            <person name="Kim Y.S."/>
        </authorList>
    </citation>
    <scope>NUCLEOTIDE SEQUENCE [LARGE SCALE GENOMIC DNA]</scope>
    <source>
        <strain evidence="7 8">YPD9-1</strain>
    </source>
</reference>
<keyword evidence="8" id="KW-1185">Reference proteome</keyword>
<accession>A0ABY3SF64</accession>
<dbReference type="PROSITE" id="PS50977">
    <property type="entry name" value="HTH_TETR_2"/>
    <property type="match status" value="1"/>
</dbReference>
<keyword evidence="2" id="KW-0805">Transcription regulation</keyword>
<keyword evidence="3 5" id="KW-0238">DNA-binding</keyword>
<protein>
    <submittedName>
        <fullName evidence="7">TetR/AcrR family transcriptional regulator</fullName>
    </submittedName>
</protein>
<dbReference type="Pfam" id="PF13977">
    <property type="entry name" value="TetR_C_6"/>
    <property type="match status" value="1"/>
</dbReference>
<dbReference type="EMBL" id="CP090978">
    <property type="protein sequence ID" value="UJF31720.1"/>
    <property type="molecule type" value="Genomic_DNA"/>
</dbReference>
<evidence type="ECO:0000313" key="7">
    <source>
        <dbReference type="EMBL" id="UJF31720.1"/>
    </source>
</evidence>
<dbReference type="SUPFAM" id="SSF46689">
    <property type="entry name" value="Homeodomain-like"/>
    <property type="match status" value="1"/>
</dbReference>
<dbReference type="InterPro" id="IPR039538">
    <property type="entry name" value="BetI_C"/>
</dbReference>
<dbReference type="Proteomes" id="UP001649230">
    <property type="component" value="Chromosome"/>
</dbReference>
<evidence type="ECO:0000256" key="2">
    <source>
        <dbReference type="ARBA" id="ARBA00023015"/>
    </source>
</evidence>
<dbReference type="PRINTS" id="PR00455">
    <property type="entry name" value="HTHTETR"/>
</dbReference>
<dbReference type="Gene3D" id="1.10.357.10">
    <property type="entry name" value="Tetracycline Repressor, domain 2"/>
    <property type="match status" value="1"/>
</dbReference>
<dbReference type="SUPFAM" id="SSF48498">
    <property type="entry name" value="Tetracyclin repressor-like, C-terminal domain"/>
    <property type="match status" value="1"/>
</dbReference>
<dbReference type="InterPro" id="IPR001647">
    <property type="entry name" value="HTH_TetR"/>
</dbReference>
<evidence type="ECO:0000256" key="3">
    <source>
        <dbReference type="ARBA" id="ARBA00023125"/>
    </source>
</evidence>
<feature type="DNA-binding region" description="H-T-H motif" evidence="5">
    <location>
        <begin position="33"/>
        <end position="52"/>
    </location>
</feature>
<dbReference type="InterPro" id="IPR036271">
    <property type="entry name" value="Tet_transcr_reg_TetR-rel_C_sf"/>
</dbReference>